<keyword evidence="2" id="KW-1185">Reference proteome</keyword>
<dbReference type="InterPro" id="IPR033457">
    <property type="entry name" value="DUF5133"/>
</dbReference>
<dbReference type="EMBL" id="MRYD01000060">
    <property type="protein sequence ID" value="OSZ59857.1"/>
    <property type="molecule type" value="Genomic_DNA"/>
</dbReference>
<dbReference type="RefSeq" id="WP_086169667.1">
    <property type="nucleotide sequence ID" value="NZ_MRYD01000060.1"/>
</dbReference>
<gene>
    <name evidence="1" type="ORF">OQI_13905</name>
</gene>
<protein>
    <recommendedName>
        <fullName evidence="3">DUF5133 domain-containing protein</fullName>
    </recommendedName>
</protein>
<evidence type="ECO:0008006" key="3">
    <source>
        <dbReference type="Google" id="ProtNLM"/>
    </source>
</evidence>
<reference evidence="1 2" key="1">
    <citation type="submission" date="2016-12" db="EMBL/GenBank/DDBJ databases">
        <title>Genome Mining:The Detection of Biosynthetic Gene Clusters to Aid in the Expression of Curamycin A produced by Streptomyces sp. strain CZA14.</title>
        <authorList>
            <person name="Durrell K.A."/>
            <person name="Kirby B.M."/>
            <person name="Khan W."/>
            <person name="Mthethwa T."/>
            <person name="Le Roes-Hill M."/>
        </authorList>
    </citation>
    <scope>NUCLEOTIDE SEQUENCE [LARGE SCALE GENOMIC DNA]</scope>
    <source>
        <strain evidence="1 2">CZA14</strain>
    </source>
</reference>
<sequence length="61" mass="6739">MTPLLTELVERCDTLRRRVASGGGAEVRRWLKDASYTLCVVTGTRQLDTALFGLRGDCRPG</sequence>
<name>A0ABX3YJD6_9ACTN</name>
<comment type="caution">
    <text evidence="1">The sequence shown here is derived from an EMBL/GenBank/DDBJ whole genome shotgun (WGS) entry which is preliminary data.</text>
</comment>
<proteinExistence type="predicted"/>
<evidence type="ECO:0000313" key="1">
    <source>
        <dbReference type="EMBL" id="OSZ59857.1"/>
    </source>
</evidence>
<dbReference type="Proteomes" id="UP000194266">
    <property type="component" value="Unassembled WGS sequence"/>
</dbReference>
<dbReference type="Pfam" id="PF17196">
    <property type="entry name" value="DUF5133"/>
    <property type="match status" value="1"/>
</dbReference>
<organism evidence="1 2">
    <name type="scientific">Streptomyces pharetrae CZA14</name>
    <dbReference type="NCBI Taxonomy" id="1144883"/>
    <lineage>
        <taxon>Bacteria</taxon>
        <taxon>Bacillati</taxon>
        <taxon>Actinomycetota</taxon>
        <taxon>Actinomycetes</taxon>
        <taxon>Kitasatosporales</taxon>
        <taxon>Streptomycetaceae</taxon>
        <taxon>Streptomyces</taxon>
    </lineage>
</organism>
<evidence type="ECO:0000313" key="2">
    <source>
        <dbReference type="Proteomes" id="UP000194266"/>
    </source>
</evidence>
<accession>A0ABX3YJD6</accession>